<accession>A0ABP7A256</accession>
<dbReference type="PANTHER" id="PTHR35010">
    <property type="entry name" value="BLL4672 PROTEIN-RELATED"/>
    <property type="match status" value="1"/>
</dbReference>
<evidence type="ECO:0000256" key="1">
    <source>
        <dbReference type="SAM" id="MobiDB-lite"/>
    </source>
</evidence>
<dbReference type="SUPFAM" id="SSF47413">
    <property type="entry name" value="lambda repressor-like DNA-binding domains"/>
    <property type="match status" value="1"/>
</dbReference>
<dbReference type="PANTHER" id="PTHR35010:SF2">
    <property type="entry name" value="BLL4672 PROTEIN"/>
    <property type="match status" value="1"/>
</dbReference>
<dbReference type="EMBL" id="BAAAZO010000009">
    <property type="protein sequence ID" value="GAA3623447.1"/>
    <property type="molecule type" value="Genomic_DNA"/>
</dbReference>
<dbReference type="InterPro" id="IPR010982">
    <property type="entry name" value="Lambda_DNA-bd_dom_sf"/>
</dbReference>
<dbReference type="PROSITE" id="PS50943">
    <property type="entry name" value="HTH_CROC1"/>
    <property type="match status" value="1"/>
</dbReference>
<dbReference type="Pfam" id="PF17765">
    <property type="entry name" value="MLTR_LBD"/>
    <property type="match status" value="1"/>
</dbReference>
<feature type="domain" description="HTH cro/C1-type" evidence="2">
    <location>
        <begin position="150"/>
        <end position="197"/>
    </location>
</feature>
<evidence type="ECO:0000313" key="4">
    <source>
        <dbReference type="Proteomes" id="UP001501074"/>
    </source>
</evidence>
<name>A0ABP7A256_9ACTN</name>
<feature type="region of interest" description="Disordered" evidence="1">
    <location>
        <begin position="51"/>
        <end position="70"/>
    </location>
</feature>
<dbReference type="InterPro" id="IPR041413">
    <property type="entry name" value="MLTR_LBD"/>
</dbReference>
<dbReference type="Pfam" id="PF13560">
    <property type="entry name" value="HTH_31"/>
    <property type="match status" value="1"/>
</dbReference>
<dbReference type="SMART" id="SM00530">
    <property type="entry name" value="HTH_XRE"/>
    <property type="match status" value="1"/>
</dbReference>
<evidence type="ECO:0000313" key="3">
    <source>
        <dbReference type="EMBL" id="GAA3623447.1"/>
    </source>
</evidence>
<dbReference type="Gene3D" id="1.10.260.40">
    <property type="entry name" value="lambda repressor-like DNA-binding domains"/>
    <property type="match status" value="1"/>
</dbReference>
<dbReference type="Gene3D" id="3.30.450.180">
    <property type="match status" value="1"/>
</dbReference>
<dbReference type="CDD" id="cd00093">
    <property type="entry name" value="HTH_XRE"/>
    <property type="match status" value="1"/>
</dbReference>
<protein>
    <recommendedName>
        <fullName evidence="2">HTH cro/C1-type domain-containing protein</fullName>
    </recommendedName>
</protein>
<sequence length="386" mass="41848">MDAPVDGRTAGRLISDVQFNDHGGATVGPDLGDQLFEPITTTRGHGDLRAACGQGPGDRRSDPGGGAGDEGYLAEQFGIHDRQHAVDEHPGHRTRWEGTRQGPLGLSSLAYAPGMGESNHLGEFLRARRELVSPEEAGLSIRTQGRRVPGLRREEVAALTGISVEYLTRLERGKDSAPSRQVLDALAATLRLEDEAVRHLHSLVWPVAVQPPAVSAGQPVPALARALARFDGEIAYILGPYFDVIACSEVAEAFLGRAGHGNQLEYVFLDREAPFTYPDWEAVALEAVAALRSMARGREDDQRLHSLLGRLSAGSDAFRQLWARHDVHGHSSGSKRISSHRFGTITVLWDAFMTAYPTAQTLVLYTADPSTDTETVLQTVRRSVSV</sequence>
<keyword evidence="4" id="KW-1185">Reference proteome</keyword>
<evidence type="ECO:0000259" key="2">
    <source>
        <dbReference type="PROSITE" id="PS50943"/>
    </source>
</evidence>
<dbReference type="Proteomes" id="UP001501074">
    <property type="component" value="Unassembled WGS sequence"/>
</dbReference>
<gene>
    <name evidence="3" type="ORF">GCM10022223_45520</name>
</gene>
<comment type="caution">
    <text evidence="3">The sequence shown here is derived from an EMBL/GenBank/DDBJ whole genome shotgun (WGS) entry which is preliminary data.</text>
</comment>
<organism evidence="3 4">
    <name type="scientific">Kineosporia mesophila</name>
    <dbReference type="NCBI Taxonomy" id="566012"/>
    <lineage>
        <taxon>Bacteria</taxon>
        <taxon>Bacillati</taxon>
        <taxon>Actinomycetota</taxon>
        <taxon>Actinomycetes</taxon>
        <taxon>Kineosporiales</taxon>
        <taxon>Kineosporiaceae</taxon>
        <taxon>Kineosporia</taxon>
    </lineage>
</organism>
<reference evidence="4" key="1">
    <citation type="journal article" date="2019" name="Int. J. Syst. Evol. Microbiol.">
        <title>The Global Catalogue of Microorganisms (GCM) 10K type strain sequencing project: providing services to taxonomists for standard genome sequencing and annotation.</title>
        <authorList>
            <consortium name="The Broad Institute Genomics Platform"/>
            <consortium name="The Broad Institute Genome Sequencing Center for Infectious Disease"/>
            <person name="Wu L."/>
            <person name="Ma J."/>
        </authorList>
    </citation>
    <scope>NUCLEOTIDE SEQUENCE [LARGE SCALE GENOMIC DNA]</scope>
    <source>
        <strain evidence="4">JCM 16902</strain>
    </source>
</reference>
<proteinExistence type="predicted"/>
<dbReference type="InterPro" id="IPR001387">
    <property type="entry name" value="Cro/C1-type_HTH"/>
</dbReference>